<keyword evidence="1" id="KW-0378">Hydrolase</keyword>
<dbReference type="NCBIfam" id="TIGR01509">
    <property type="entry name" value="HAD-SF-IA-v3"/>
    <property type="match status" value="1"/>
</dbReference>
<keyword evidence="2" id="KW-1185">Reference proteome</keyword>
<reference evidence="1 2" key="1">
    <citation type="submission" date="2020-08" db="EMBL/GenBank/DDBJ databases">
        <title>Genomic Encyclopedia of Type Strains, Phase IV (KMG-IV): sequencing the most valuable type-strain genomes for metagenomic binning, comparative biology and taxonomic classification.</title>
        <authorList>
            <person name="Goeker M."/>
        </authorList>
    </citation>
    <scope>NUCLEOTIDE SEQUENCE [LARGE SCALE GENOMIC DNA]</scope>
    <source>
        <strain evidence="1 2">DSM 102983</strain>
    </source>
</reference>
<proteinExistence type="predicted"/>
<dbReference type="NCBIfam" id="TIGR01549">
    <property type="entry name" value="HAD-SF-IA-v1"/>
    <property type="match status" value="1"/>
</dbReference>
<dbReference type="PRINTS" id="PR00413">
    <property type="entry name" value="HADHALOGNASE"/>
</dbReference>
<dbReference type="RefSeq" id="WP_183669647.1">
    <property type="nucleotide sequence ID" value="NZ_BMPB01000002.1"/>
</dbReference>
<sequence>MKLKTALFDFDGVIVDTEPIYDIFWNEAGERYGTGIDNFAAVIKGTTLPYIMEKYFSDRPEEFRQMVIKESTEYESTMPLPAMPGSLEFLHLLKEQGVQMGLVTSSDNSKVERAFKLHHLEGMFDTIVTADRITKGKPDPMCYLLAANDLGVSPSDCLVFEDSFAGIQAGTAAGMRVVGLSTTNPEESLKDKVYEVIPNFEKITLEDYMKW</sequence>
<evidence type="ECO:0000313" key="1">
    <source>
        <dbReference type="EMBL" id="MBB4621388.1"/>
    </source>
</evidence>
<dbReference type="InterPro" id="IPR023198">
    <property type="entry name" value="PGP-like_dom2"/>
</dbReference>
<dbReference type="CDD" id="cd07505">
    <property type="entry name" value="HAD_BPGM-like"/>
    <property type="match status" value="1"/>
</dbReference>
<dbReference type="InterPro" id="IPR041492">
    <property type="entry name" value="HAD_2"/>
</dbReference>
<dbReference type="EMBL" id="JACHOC010000002">
    <property type="protein sequence ID" value="MBB4621388.1"/>
    <property type="molecule type" value="Genomic_DNA"/>
</dbReference>
<dbReference type="Gene3D" id="3.40.50.1000">
    <property type="entry name" value="HAD superfamily/HAD-like"/>
    <property type="match status" value="1"/>
</dbReference>
<evidence type="ECO:0000313" key="2">
    <source>
        <dbReference type="Proteomes" id="UP000533637"/>
    </source>
</evidence>
<protein>
    <submittedName>
        <fullName evidence="1">HAD superfamily hydrolase (TIGR01509 family)</fullName>
    </submittedName>
</protein>
<dbReference type="SUPFAM" id="SSF56784">
    <property type="entry name" value="HAD-like"/>
    <property type="match status" value="1"/>
</dbReference>
<gene>
    <name evidence="1" type="ORF">GGQ57_001282</name>
</gene>
<dbReference type="SFLD" id="SFLDG01129">
    <property type="entry name" value="C1.5:_HAD__Beta-PGM__Phosphata"/>
    <property type="match status" value="1"/>
</dbReference>
<dbReference type="Gene3D" id="1.10.150.240">
    <property type="entry name" value="Putative phosphatase, domain 2"/>
    <property type="match status" value="1"/>
</dbReference>
<organism evidence="1 2">
    <name type="scientific">Parabacteroides faecis</name>
    <dbReference type="NCBI Taxonomy" id="1217282"/>
    <lineage>
        <taxon>Bacteria</taxon>
        <taxon>Pseudomonadati</taxon>
        <taxon>Bacteroidota</taxon>
        <taxon>Bacteroidia</taxon>
        <taxon>Bacteroidales</taxon>
        <taxon>Tannerellaceae</taxon>
        <taxon>Parabacteroides</taxon>
    </lineage>
</organism>
<dbReference type="InterPro" id="IPR023214">
    <property type="entry name" value="HAD_sf"/>
</dbReference>
<dbReference type="InterPro" id="IPR051806">
    <property type="entry name" value="HAD-like_SPP"/>
</dbReference>
<comment type="caution">
    <text evidence="1">The sequence shown here is derived from an EMBL/GenBank/DDBJ whole genome shotgun (WGS) entry which is preliminary data.</text>
</comment>
<dbReference type="GO" id="GO:0016787">
    <property type="term" value="F:hydrolase activity"/>
    <property type="evidence" value="ECO:0007669"/>
    <property type="project" value="UniProtKB-KW"/>
</dbReference>
<dbReference type="InterPro" id="IPR006439">
    <property type="entry name" value="HAD-SF_hydro_IA"/>
</dbReference>
<dbReference type="Pfam" id="PF13419">
    <property type="entry name" value="HAD_2"/>
    <property type="match status" value="1"/>
</dbReference>
<dbReference type="SFLD" id="SFLDG01135">
    <property type="entry name" value="C1.5.6:_HAD__Beta-PGM__Phospha"/>
    <property type="match status" value="1"/>
</dbReference>
<accession>A0ABR6KKL0</accession>
<name>A0ABR6KKL0_9BACT</name>
<dbReference type="PANTHER" id="PTHR43481">
    <property type="entry name" value="FRUCTOSE-1-PHOSPHATE PHOSPHATASE"/>
    <property type="match status" value="1"/>
</dbReference>
<dbReference type="SFLD" id="SFLDS00003">
    <property type="entry name" value="Haloacid_Dehalogenase"/>
    <property type="match status" value="1"/>
</dbReference>
<dbReference type="PANTHER" id="PTHR43481:SF4">
    <property type="entry name" value="GLYCEROL-1-PHOSPHATE PHOSPHOHYDROLASE 1-RELATED"/>
    <property type="match status" value="1"/>
</dbReference>
<dbReference type="Proteomes" id="UP000533637">
    <property type="component" value="Unassembled WGS sequence"/>
</dbReference>
<dbReference type="InterPro" id="IPR036412">
    <property type="entry name" value="HAD-like_sf"/>
</dbReference>